<dbReference type="GO" id="GO:0008443">
    <property type="term" value="F:phosphofructokinase activity"/>
    <property type="evidence" value="ECO:0007669"/>
    <property type="project" value="TreeGrafter"/>
</dbReference>
<sequence length="322" mass="36000">MIVTIALNPSVNKLAVIDGLEVNGINTVQDYRMCLGASTIYTAYIIKLLQGEPHVIGFLGGIGGRYIKHFMDKNRIKSDLVFNLAESKSIYRIVDSIHGTETTLLDNGMVVDELNIKNLKHKLQNHIHDAKVMVIGGDLPSGAEFSLIEESVAMANKKGLKIICSLKGEELRKALELSPYGVKVNKDTVMDLVQLDPINDDTKYIIRSLHEVLIKHKIHYLVYDAGDEGIYMLSKNKICHVDIRGFMEILDGIGSSDALVGAFAIAVERKYEQEKMAKLMLATSLAVKNSKYPVICHRKDIDCYYNKVKVTEIMNKKQGFIE</sequence>
<dbReference type="Gene3D" id="3.40.1190.20">
    <property type="match status" value="1"/>
</dbReference>
<comment type="similarity">
    <text evidence="1">Belongs to the carbohydrate kinase pfkB family.</text>
</comment>
<organism evidence="8 9">
    <name type="scientific">Vallitalea pronyensis</name>
    <dbReference type="NCBI Taxonomy" id="1348613"/>
    <lineage>
        <taxon>Bacteria</taxon>
        <taxon>Bacillati</taxon>
        <taxon>Bacillota</taxon>
        <taxon>Clostridia</taxon>
        <taxon>Lachnospirales</taxon>
        <taxon>Vallitaleaceae</taxon>
        <taxon>Vallitalea</taxon>
    </lineage>
</organism>
<dbReference type="InterPro" id="IPR017583">
    <property type="entry name" value="Tagatose/fructose_Pkinase"/>
</dbReference>
<evidence type="ECO:0000313" key="8">
    <source>
        <dbReference type="EMBL" id="QUI21996.1"/>
    </source>
</evidence>
<dbReference type="RefSeq" id="WP_212697470.1">
    <property type="nucleotide sequence ID" value="NZ_CP058649.1"/>
</dbReference>
<dbReference type="EC" id="2.7.1.144" evidence="6"/>
<evidence type="ECO:0000259" key="7">
    <source>
        <dbReference type="Pfam" id="PF00294"/>
    </source>
</evidence>
<accession>A0A8J8MI74</accession>
<dbReference type="PANTHER" id="PTHR46566">
    <property type="entry name" value="1-PHOSPHOFRUCTOKINASE-RELATED"/>
    <property type="match status" value="1"/>
</dbReference>
<evidence type="ECO:0000256" key="1">
    <source>
        <dbReference type="ARBA" id="ARBA00005380"/>
    </source>
</evidence>
<evidence type="ECO:0000256" key="3">
    <source>
        <dbReference type="ARBA" id="ARBA00022741"/>
    </source>
</evidence>
<keyword evidence="2 6" id="KW-0808">Transferase</keyword>
<dbReference type="GO" id="GO:0005988">
    <property type="term" value="P:lactose metabolic process"/>
    <property type="evidence" value="ECO:0007669"/>
    <property type="project" value="UniProtKB-KW"/>
</dbReference>
<dbReference type="KEGG" id="vpy:HZI73_06635"/>
<comment type="catalytic activity">
    <reaction evidence="6">
        <text>D-tagatofuranose 6-phosphate + ATP = D-tagatofuranose 1,6-bisphosphate + ADP + H(+)</text>
        <dbReference type="Rhea" id="RHEA:12420"/>
        <dbReference type="ChEBI" id="CHEBI:15378"/>
        <dbReference type="ChEBI" id="CHEBI:30616"/>
        <dbReference type="ChEBI" id="CHEBI:58694"/>
        <dbReference type="ChEBI" id="CHEBI:58695"/>
        <dbReference type="ChEBI" id="CHEBI:456216"/>
        <dbReference type="EC" id="2.7.1.144"/>
    </reaction>
</comment>
<keyword evidence="9" id="KW-1185">Reference proteome</keyword>
<protein>
    <recommendedName>
        <fullName evidence="6">Tagatose-6-phosphate kinase</fullName>
        <ecNumber evidence="6">2.7.1.144</ecNumber>
    </recommendedName>
</protein>
<keyword evidence="3 6" id="KW-0547">Nucleotide-binding</keyword>
<comment type="pathway">
    <text evidence="6">Carbohydrate metabolism; D-tagatose 6-phosphate degradation; D-glyceraldehyde 3-phosphate and glycerone phosphate from D-tagatose 6-phosphate: step 1/2.</text>
</comment>
<dbReference type="GO" id="GO:2001059">
    <property type="term" value="P:D-tagatose 6-phosphate catabolic process"/>
    <property type="evidence" value="ECO:0007669"/>
    <property type="project" value="UniProtKB-UniPathway"/>
</dbReference>
<evidence type="ECO:0000313" key="9">
    <source>
        <dbReference type="Proteomes" id="UP000683246"/>
    </source>
</evidence>
<keyword evidence="4" id="KW-0418">Kinase</keyword>
<dbReference type="GO" id="GO:0009024">
    <property type="term" value="F:tagatose-6-phosphate kinase activity"/>
    <property type="evidence" value="ECO:0007669"/>
    <property type="project" value="UniProtKB-EC"/>
</dbReference>
<evidence type="ECO:0000256" key="4">
    <source>
        <dbReference type="ARBA" id="ARBA00022777"/>
    </source>
</evidence>
<keyword evidence="5 6" id="KW-0067">ATP-binding</keyword>
<dbReference type="Pfam" id="PF00294">
    <property type="entry name" value="PfkB"/>
    <property type="match status" value="1"/>
</dbReference>
<proteinExistence type="inferred from homology"/>
<dbReference type="EMBL" id="CP058649">
    <property type="protein sequence ID" value="QUI21996.1"/>
    <property type="molecule type" value="Genomic_DNA"/>
</dbReference>
<dbReference type="UniPathway" id="UPA00704">
    <property type="reaction ID" value="UER00715"/>
</dbReference>
<keyword evidence="6" id="KW-0423">Lactose metabolism</keyword>
<evidence type="ECO:0000256" key="5">
    <source>
        <dbReference type="ARBA" id="ARBA00022840"/>
    </source>
</evidence>
<dbReference type="GO" id="GO:0005524">
    <property type="term" value="F:ATP binding"/>
    <property type="evidence" value="ECO:0007669"/>
    <property type="project" value="UniProtKB-KW"/>
</dbReference>
<dbReference type="Proteomes" id="UP000683246">
    <property type="component" value="Chromosome"/>
</dbReference>
<dbReference type="InterPro" id="IPR029056">
    <property type="entry name" value="Ribokinase-like"/>
</dbReference>
<dbReference type="InterPro" id="IPR011611">
    <property type="entry name" value="PfkB_dom"/>
</dbReference>
<dbReference type="SUPFAM" id="SSF53613">
    <property type="entry name" value="Ribokinase-like"/>
    <property type="match status" value="1"/>
</dbReference>
<dbReference type="PANTHER" id="PTHR46566:SF1">
    <property type="entry name" value="1-PHOSPHOFRUCTOKINASE"/>
    <property type="match status" value="1"/>
</dbReference>
<evidence type="ECO:0000256" key="2">
    <source>
        <dbReference type="ARBA" id="ARBA00022679"/>
    </source>
</evidence>
<gene>
    <name evidence="8" type="ORF">HZI73_06635</name>
</gene>
<dbReference type="AlphaFoldDB" id="A0A8J8MI74"/>
<dbReference type="PIRSF" id="PIRSF000535">
    <property type="entry name" value="1PFK/6PFK/LacC"/>
    <property type="match status" value="1"/>
</dbReference>
<name>A0A8J8MI74_9FIRM</name>
<dbReference type="GO" id="GO:0005829">
    <property type="term" value="C:cytosol"/>
    <property type="evidence" value="ECO:0007669"/>
    <property type="project" value="TreeGrafter"/>
</dbReference>
<evidence type="ECO:0000256" key="6">
    <source>
        <dbReference type="PIRNR" id="PIRNR000535"/>
    </source>
</evidence>
<reference evidence="8" key="1">
    <citation type="submission" date="2020-07" db="EMBL/GenBank/DDBJ databases">
        <title>Vallitalea pronyensis genome.</title>
        <authorList>
            <person name="Postec A."/>
        </authorList>
    </citation>
    <scope>NUCLEOTIDE SEQUENCE</scope>
    <source>
        <strain evidence="8">FatNI3</strain>
    </source>
</reference>
<feature type="domain" description="Carbohydrate kinase PfkB" evidence="7">
    <location>
        <begin position="27"/>
        <end position="282"/>
    </location>
</feature>
<comment type="similarity">
    <text evidence="6">Belongs to the carbohydrate kinase PfkB family. LacC subfamily.</text>
</comment>